<dbReference type="SUPFAM" id="SSF63867">
    <property type="entry name" value="MoeA C-terminal domain-like"/>
    <property type="match status" value="1"/>
</dbReference>
<evidence type="ECO:0000256" key="2">
    <source>
        <dbReference type="ARBA" id="ARBA00023150"/>
    </source>
</evidence>
<dbReference type="InterPro" id="IPR036135">
    <property type="entry name" value="MoeA_linker/N_sf"/>
</dbReference>
<dbReference type="GO" id="GO:0006777">
    <property type="term" value="P:Mo-molybdopterin cofactor biosynthetic process"/>
    <property type="evidence" value="ECO:0007669"/>
    <property type="project" value="UniProtKB-KW"/>
</dbReference>
<name>Q9HJE6_THEAC</name>
<dbReference type="RefSeq" id="WP_010901434.1">
    <property type="nucleotide sequence ID" value="NC_002578.1"/>
</dbReference>
<dbReference type="CDD" id="cd00887">
    <property type="entry name" value="MoeA"/>
    <property type="match status" value="1"/>
</dbReference>
<dbReference type="EMBL" id="AL445066">
    <property type="protein sequence ID" value="CAC12152.1"/>
    <property type="molecule type" value="Genomic_DNA"/>
</dbReference>
<dbReference type="InterPro" id="IPR005110">
    <property type="entry name" value="MoeA_linker/N"/>
</dbReference>
<dbReference type="SUPFAM" id="SSF63882">
    <property type="entry name" value="MoeA N-terminal region -like"/>
    <property type="match status" value="1"/>
</dbReference>
<dbReference type="OrthoDB" id="31371at2157"/>
<gene>
    <name evidence="4" type="ordered locus">Ta1023</name>
</gene>
<dbReference type="InParanoid" id="Q9HJE6"/>
<dbReference type="PANTHER" id="PTHR10192">
    <property type="entry name" value="MOLYBDOPTERIN BIOSYNTHESIS PROTEIN"/>
    <property type="match status" value="1"/>
</dbReference>
<dbReference type="GO" id="GO:0061599">
    <property type="term" value="F:molybdopterin molybdotransferase activity"/>
    <property type="evidence" value="ECO:0007669"/>
    <property type="project" value="TreeGrafter"/>
</dbReference>
<dbReference type="InterPro" id="IPR036688">
    <property type="entry name" value="MoeA_C_domain_IV_sf"/>
</dbReference>
<reference evidence="4 5" key="1">
    <citation type="journal article" date="2000" name="Nature">
        <title>The genome sequence of the thermoacidophilic scavenger Thermoplasma acidophilum.</title>
        <authorList>
            <person name="Ruepp A."/>
            <person name="Graml W."/>
            <person name="Santos-Martinez M.L."/>
            <person name="Koretke K.K."/>
            <person name="Volker C."/>
            <person name="Mewes H.W."/>
            <person name="Frishman D."/>
            <person name="Stocker S."/>
            <person name="Lupas A.N."/>
            <person name="Baumeister W."/>
        </authorList>
    </citation>
    <scope>NUCLEOTIDE SEQUENCE [LARGE SCALE GENOMIC DNA]</scope>
    <source>
        <strain evidence="5">ATCC 25905 / DSM 1728 / JCM 9062 / NBRC 15155 / AMRC-C165</strain>
    </source>
</reference>
<dbReference type="AlphaFoldDB" id="Q9HJE6"/>
<dbReference type="KEGG" id="tac:Ta1023"/>
<dbReference type="PaxDb" id="273075-Ta1023"/>
<dbReference type="Gene3D" id="2.40.340.10">
    <property type="entry name" value="MoeA, C-terminal, domain IV"/>
    <property type="match status" value="1"/>
</dbReference>
<dbReference type="Pfam" id="PF03454">
    <property type="entry name" value="MoeA_C"/>
    <property type="match status" value="1"/>
</dbReference>
<dbReference type="GO" id="GO:0005737">
    <property type="term" value="C:cytoplasm"/>
    <property type="evidence" value="ECO:0007669"/>
    <property type="project" value="TreeGrafter"/>
</dbReference>
<keyword evidence="5" id="KW-1185">Reference proteome</keyword>
<organism evidence="4 5">
    <name type="scientific">Thermoplasma acidophilum (strain ATCC 25905 / DSM 1728 / JCM 9062 / NBRC 15155 / AMRC-C165)</name>
    <dbReference type="NCBI Taxonomy" id="273075"/>
    <lineage>
        <taxon>Archaea</taxon>
        <taxon>Methanobacteriati</taxon>
        <taxon>Thermoplasmatota</taxon>
        <taxon>Thermoplasmata</taxon>
        <taxon>Thermoplasmatales</taxon>
        <taxon>Thermoplasmataceae</taxon>
        <taxon>Thermoplasma</taxon>
    </lineage>
</organism>
<dbReference type="Pfam" id="PF00994">
    <property type="entry name" value="MoCF_biosynth"/>
    <property type="match status" value="1"/>
</dbReference>
<dbReference type="eggNOG" id="arCOG00216">
    <property type="taxonomic scope" value="Archaea"/>
</dbReference>
<dbReference type="EnsemblBacteria" id="CAC12152">
    <property type="protein sequence ID" value="CAC12152"/>
    <property type="gene ID" value="CAC12152"/>
</dbReference>
<dbReference type="FunCoup" id="Q9HJE6">
    <property type="interactions" value="1"/>
</dbReference>
<dbReference type="Gene3D" id="2.170.190.11">
    <property type="entry name" value="Molybdopterin biosynthesis moea protein, domain 3"/>
    <property type="match status" value="1"/>
</dbReference>
<dbReference type="Gene3D" id="3.40.980.10">
    <property type="entry name" value="MoaB/Mog-like domain"/>
    <property type="match status" value="1"/>
</dbReference>
<dbReference type="Gene3D" id="3.90.105.10">
    <property type="entry name" value="Molybdopterin biosynthesis moea protein, domain 2"/>
    <property type="match status" value="1"/>
</dbReference>
<dbReference type="InterPro" id="IPR036425">
    <property type="entry name" value="MoaB/Mog-like_dom_sf"/>
</dbReference>
<dbReference type="STRING" id="273075.gene:9572243"/>
<dbReference type="PANTHER" id="PTHR10192:SF19">
    <property type="entry name" value="MOLYBDOPTERIN BIOSYNTHESIS PROTEIN MJ0666-RELATED"/>
    <property type="match status" value="1"/>
</dbReference>
<accession>Q9HJE6</accession>
<keyword evidence="2" id="KW-0501">Molybdenum cofactor biosynthesis</keyword>
<proteinExistence type="predicted"/>
<dbReference type="InterPro" id="IPR038987">
    <property type="entry name" value="MoeA-like"/>
</dbReference>
<protein>
    <submittedName>
        <fullName evidence="4">Molybdopterin biosynthesis protein (MoeA-2) related protein</fullName>
    </submittedName>
</protein>
<evidence type="ECO:0000313" key="5">
    <source>
        <dbReference type="Proteomes" id="UP000001024"/>
    </source>
</evidence>
<dbReference type="HOGENOM" id="CLU_010186_7_2_2"/>
<dbReference type="Pfam" id="PF03453">
    <property type="entry name" value="MoeA_N"/>
    <property type="match status" value="1"/>
</dbReference>
<evidence type="ECO:0000313" key="4">
    <source>
        <dbReference type="EMBL" id="CAC12152.1"/>
    </source>
</evidence>
<evidence type="ECO:0000259" key="3">
    <source>
        <dbReference type="SMART" id="SM00852"/>
    </source>
</evidence>
<dbReference type="SMART" id="SM00852">
    <property type="entry name" value="MoCF_biosynth"/>
    <property type="match status" value="1"/>
</dbReference>
<comment type="pathway">
    <text evidence="1">Cofactor biosynthesis; molybdopterin biosynthesis.</text>
</comment>
<dbReference type="NCBIfam" id="TIGR00177">
    <property type="entry name" value="molyb_syn"/>
    <property type="match status" value="1"/>
</dbReference>
<dbReference type="Proteomes" id="UP000001024">
    <property type="component" value="Chromosome"/>
</dbReference>
<feature type="domain" description="MoaB/Mog" evidence="3">
    <location>
        <begin position="183"/>
        <end position="311"/>
    </location>
</feature>
<dbReference type="InterPro" id="IPR001453">
    <property type="entry name" value="MoaB/Mog_dom"/>
</dbReference>
<sequence length="399" mass="43611">MEFKSLTPYGEAIRMASGLRINVRESYVSVAESVGRYCSRDVVSPVDFPEADRSAVDGIALRYEDSLSASRSNPIQLSLVGEVRIGDSPAFRINRGECAIVYTGSPIPEGANAVLMKEDASIGKSMVSVYRQMKKFQNISRAGEDLKRGDTIIKRGSRIMPWHLPAFIESGIDKVPVMDAEIGIVSTGTEIVRGLVKNSSAPMLEAMISRMGLKSAFYGNVEDDESRIRSVIEGMKSDIIIVTGGSGPSSQDLVHDIIASNGQLIFHGVRMKPGRTTGLGMMDGKPVFMISGLPVAALIAFENIIDPAIRSWFGMKSLERRTRRGYLTRSIFNNENMRMFVRVRMFEEDGKTMVEPMRTTGSGVINSVISADGYLVIEENSEGYPEGAEVDVLEIGDGL</sequence>
<dbReference type="SUPFAM" id="SSF53218">
    <property type="entry name" value="Molybdenum cofactor biosynthesis proteins"/>
    <property type="match status" value="1"/>
</dbReference>
<dbReference type="UniPathway" id="UPA00344"/>
<dbReference type="InterPro" id="IPR005111">
    <property type="entry name" value="MoeA_C_domain_IV"/>
</dbReference>
<evidence type="ECO:0000256" key="1">
    <source>
        <dbReference type="ARBA" id="ARBA00005046"/>
    </source>
</evidence>